<dbReference type="Gene3D" id="3.10.290.30">
    <property type="entry name" value="MM3350-like"/>
    <property type="match status" value="1"/>
</dbReference>
<protein>
    <submittedName>
        <fullName evidence="3">PRiA4b ORF-3-like protein</fullName>
    </submittedName>
</protein>
<sequence>MNMVSFRAHHVCGNCKLTLFLLFQNTIMAIYKFRITFEDFDDVVREIDIKSNQTFEDLHKAIHRSTGYNAEKPSSFYVSTDNWLKGDEIAYLPNERKKDRVVLMENSKLSGFIEDPHQKFYYIYNFDRPYDFHVELVKIILDADPNIEYPFLAKSTGEAPKIMEQNSPQAVDPRGAAATASEFDFLNEMNFVPEDTDELEAMGEMGINEKERDEDEENEEDEFGDEFSDDDNFEDDSHKDDY</sequence>
<accession>A0A1G7ZJB7</accession>
<organism evidence="3 4">
    <name type="scientific">Pedobacter terrae</name>
    <dbReference type="NCBI Taxonomy" id="405671"/>
    <lineage>
        <taxon>Bacteria</taxon>
        <taxon>Pseudomonadati</taxon>
        <taxon>Bacteroidota</taxon>
        <taxon>Sphingobacteriia</taxon>
        <taxon>Sphingobacteriales</taxon>
        <taxon>Sphingobacteriaceae</taxon>
        <taxon>Pedobacter</taxon>
    </lineage>
</organism>
<keyword evidence="4" id="KW-1185">Reference proteome</keyword>
<name>A0A1G7ZJB7_9SPHI</name>
<dbReference type="Pfam" id="PF07929">
    <property type="entry name" value="PRiA4_ORF3"/>
    <property type="match status" value="1"/>
</dbReference>
<dbReference type="InterPro" id="IPR012912">
    <property type="entry name" value="Plasmid_pRiA4b_Orf3-like"/>
</dbReference>
<dbReference type="Proteomes" id="UP000199643">
    <property type="component" value="Unassembled WGS sequence"/>
</dbReference>
<evidence type="ECO:0000259" key="2">
    <source>
        <dbReference type="Pfam" id="PF07929"/>
    </source>
</evidence>
<dbReference type="STRING" id="405671.SAMN05421827_11667"/>
<evidence type="ECO:0000256" key="1">
    <source>
        <dbReference type="SAM" id="MobiDB-lite"/>
    </source>
</evidence>
<dbReference type="AlphaFoldDB" id="A0A1G7ZJB7"/>
<evidence type="ECO:0000313" key="3">
    <source>
        <dbReference type="EMBL" id="SDH08667.1"/>
    </source>
</evidence>
<dbReference type="InterPro" id="IPR024047">
    <property type="entry name" value="MM3350-like_sf"/>
</dbReference>
<dbReference type="SUPFAM" id="SSF159941">
    <property type="entry name" value="MM3350-like"/>
    <property type="match status" value="1"/>
</dbReference>
<feature type="compositionally biased region" description="Acidic residues" evidence="1">
    <location>
        <begin position="212"/>
        <end position="234"/>
    </location>
</feature>
<proteinExistence type="predicted"/>
<gene>
    <name evidence="3" type="ORF">SAMN05421827_11667</name>
</gene>
<dbReference type="EMBL" id="FNCH01000016">
    <property type="protein sequence ID" value="SDH08667.1"/>
    <property type="molecule type" value="Genomic_DNA"/>
</dbReference>
<feature type="domain" description="Plasmid pRiA4b Orf3-like" evidence="2">
    <location>
        <begin position="30"/>
        <end position="160"/>
    </location>
</feature>
<reference evidence="4" key="1">
    <citation type="submission" date="2016-10" db="EMBL/GenBank/DDBJ databases">
        <authorList>
            <person name="Varghese N."/>
            <person name="Submissions S."/>
        </authorList>
    </citation>
    <scope>NUCLEOTIDE SEQUENCE [LARGE SCALE GENOMIC DNA]</scope>
    <source>
        <strain evidence="4">DSM 17933</strain>
    </source>
</reference>
<feature type="region of interest" description="Disordered" evidence="1">
    <location>
        <begin position="194"/>
        <end position="242"/>
    </location>
</feature>
<evidence type="ECO:0000313" key="4">
    <source>
        <dbReference type="Proteomes" id="UP000199643"/>
    </source>
</evidence>